<dbReference type="EMBL" id="AP024747">
    <property type="protein sequence ID" value="BCY26386.1"/>
    <property type="molecule type" value="Genomic_DNA"/>
</dbReference>
<gene>
    <name evidence="1" type="ORF">KB1_23760</name>
</gene>
<protein>
    <submittedName>
        <fullName evidence="1">Uncharacterized protein</fullName>
    </submittedName>
</protein>
<organism evidence="1 2">
    <name type="scientific">Cutibacterium modestum</name>
    <dbReference type="NCBI Taxonomy" id="2559073"/>
    <lineage>
        <taxon>Bacteria</taxon>
        <taxon>Bacillati</taxon>
        <taxon>Actinomycetota</taxon>
        <taxon>Actinomycetes</taxon>
        <taxon>Propionibacteriales</taxon>
        <taxon>Propionibacteriaceae</taxon>
        <taxon>Cutibacterium</taxon>
    </lineage>
</organism>
<dbReference type="AlphaFoldDB" id="A0AAD1KST3"/>
<evidence type="ECO:0000313" key="1">
    <source>
        <dbReference type="EMBL" id="BCY26386.1"/>
    </source>
</evidence>
<evidence type="ECO:0000313" key="2">
    <source>
        <dbReference type="Proteomes" id="UP000825072"/>
    </source>
</evidence>
<accession>A0AAD1KST3</accession>
<reference evidence="1" key="1">
    <citation type="submission" date="2021-06" db="EMBL/GenBank/DDBJ databases">
        <title>Genome sequence of Cutibacterium modestum strain KB17-24694.</title>
        <authorList>
            <person name="Dekio I."/>
            <person name="Asahina A."/>
            <person name="Nishida M."/>
        </authorList>
    </citation>
    <scope>NUCLEOTIDE SEQUENCE</scope>
    <source>
        <strain evidence="1">KB17-24694</strain>
    </source>
</reference>
<dbReference type="Proteomes" id="UP000825072">
    <property type="component" value="Chromosome 1"/>
</dbReference>
<name>A0AAD1KST3_9ACTN</name>
<sequence length="97" mass="10814">MSEAAVRNRCGASFQYVTLVGDQTIAQAVLLIETTTMPHDQITTWGWHIAFDIDNLAAVVVLWVRRATDESLAEKHSEIRSSLDCDSGTMRTLLVQH</sequence>
<proteinExistence type="predicted"/>